<evidence type="ECO:0000256" key="2">
    <source>
        <dbReference type="SAM" id="MobiDB-lite"/>
    </source>
</evidence>
<evidence type="ECO:0000259" key="4">
    <source>
        <dbReference type="Pfam" id="PF07727"/>
    </source>
</evidence>
<keyword evidence="3" id="KW-0812">Transmembrane</keyword>
<dbReference type="GO" id="GO:0004190">
    <property type="term" value="F:aspartic-type endopeptidase activity"/>
    <property type="evidence" value="ECO:0007669"/>
    <property type="project" value="UniProtKB-KW"/>
</dbReference>
<dbReference type="GO" id="GO:0005506">
    <property type="term" value="F:iron ion binding"/>
    <property type="evidence" value="ECO:0007669"/>
    <property type="project" value="InterPro"/>
</dbReference>
<evidence type="ECO:0000259" key="5">
    <source>
        <dbReference type="Pfam" id="PF22936"/>
    </source>
</evidence>
<dbReference type="CDD" id="cd09272">
    <property type="entry name" value="RNase_HI_RT_Ty1"/>
    <property type="match status" value="1"/>
</dbReference>
<dbReference type="PANTHER" id="PTHR11439:SF450">
    <property type="entry name" value="REVERSE TRANSCRIPTASE TY1_COPIA-TYPE DOMAIN-CONTAINING PROTEIN"/>
    <property type="match status" value="1"/>
</dbReference>
<dbReference type="InterPro" id="IPR036396">
    <property type="entry name" value="Cyt_P450_sf"/>
</dbReference>
<dbReference type="SUPFAM" id="SSF56672">
    <property type="entry name" value="DNA/RNA polymerases"/>
    <property type="match status" value="1"/>
</dbReference>
<dbReference type="Pfam" id="PF00067">
    <property type="entry name" value="p450"/>
    <property type="match status" value="1"/>
</dbReference>
<dbReference type="GO" id="GO:0004497">
    <property type="term" value="F:monooxygenase activity"/>
    <property type="evidence" value="ECO:0007669"/>
    <property type="project" value="InterPro"/>
</dbReference>
<accession>A0A2N9H4Q7</accession>
<dbReference type="Pfam" id="PF14223">
    <property type="entry name" value="Retrotran_gag_2"/>
    <property type="match status" value="1"/>
</dbReference>
<reference evidence="6" key="1">
    <citation type="submission" date="2018-02" db="EMBL/GenBank/DDBJ databases">
        <authorList>
            <person name="Cohen D.B."/>
            <person name="Kent A.D."/>
        </authorList>
    </citation>
    <scope>NUCLEOTIDE SEQUENCE</scope>
</reference>
<dbReference type="InterPro" id="IPR043502">
    <property type="entry name" value="DNA/RNA_pol_sf"/>
</dbReference>
<organism evidence="6">
    <name type="scientific">Fagus sylvatica</name>
    <name type="common">Beechnut</name>
    <dbReference type="NCBI Taxonomy" id="28930"/>
    <lineage>
        <taxon>Eukaryota</taxon>
        <taxon>Viridiplantae</taxon>
        <taxon>Streptophyta</taxon>
        <taxon>Embryophyta</taxon>
        <taxon>Tracheophyta</taxon>
        <taxon>Spermatophyta</taxon>
        <taxon>Magnoliopsida</taxon>
        <taxon>eudicotyledons</taxon>
        <taxon>Gunneridae</taxon>
        <taxon>Pentapetalae</taxon>
        <taxon>rosids</taxon>
        <taxon>fabids</taxon>
        <taxon>Fagales</taxon>
        <taxon>Fagaceae</taxon>
        <taxon>Fagus</taxon>
    </lineage>
</organism>
<dbReference type="EMBL" id="OIVN01002835">
    <property type="protein sequence ID" value="SPD06818.1"/>
    <property type="molecule type" value="Genomic_DNA"/>
</dbReference>
<evidence type="ECO:0000256" key="1">
    <source>
        <dbReference type="ARBA" id="ARBA00022750"/>
    </source>
</evidence>
<dbReference type="InterPro" id="IPR013103">
    <property type="entry name" value="RVT_2"/>
</dbReference>
<dbReference type="Gene3D" id="1.10.630.10">
    <property type="entry name" value="Cytochrome P450"/>
    <property type="match status" value="1"/>
</dbReference>
<feature type="domain" description="Reverse transcriptase Ty1/copia-type" evidence="4">
    <location>
        <begin position="672"/>
        <end position="914"/>
    </location>
</feature>
<feature type="compositionally biased region" description="Low complexity" evidence="2">
    <location>
        <begin position="1174"/>
        <end position="1191"/>
    </location>
</feature>
<dbReference type="GO" id="GO:0016705">
    <property type="term" value="F:oxidoreductase activity, acting on paired donors, with incorporation or reduction of molecular oxygen"/>
    <property type="evidence" value="ECO:0007669"/>
    <property type="project" value="InterPro"/>
</dbReference>
<evidence type="ECO:0000313" key="6">
    <source>
        <dbReference type="EMBL" id="SPD06818.1"/>
    </source>
</evidence>
<keyword evidence="3" id="KW-1133">Transmembrane helix</keyword>
<dbReference type="SUPFAM" id="SSF48264">
    <property type="entry name" value="Cytochrome P450"/>
    <property type="match status" value="1"/>
</dbReference>
<proteinExistence type="predicted"/>
<feature type="region of interest" description="Disordered" evidence="2">
    <location>
        <begin position="1172"/>
        <end position="1194"/>
    </location>
</feature>
<dbReference type="PANTHER" id="PTHR11439">
    <property type="entry name" value="GAG-POL-RELATED RETROTRANSPOSON"/>
    <property type="match status" value="1"/>
</dbReference>
<evidence type="ECO:0000256" key="3">
    <source>
        <dbReference type="SAM" id="Phobius"/>
    </source>
</evidence>
<dbReference type="Pfam" id="PF07727">
    <property type="entry name" value="RVT_2"/>
    <property type="match status" value="1"/>
</dbReference>
<dbReference type="InterPro" id="IPR054722">
    <property type="entry name" value="PolX-like_BBD"/>
</dbReference>
<keyword evidence="1" id="KW-0064">Aspartyl protease</keyword>
<feature type="domain" description="Retrovirus-related Pol polyprotein from transposon TNT 1-94-like beta-barrel" evidence="5">
    <location>
        <begin position="379"/>
        <end position="457"/>
    </location>
</feature>
<dbReference type="GO" id="GO:0020037">
    <property type="term" value="F:heme binding"/>
    <property type="evidence" value="ECO:0007669"/>
    <property type="project" value="InterPro"/>
</dbReference>
<keyword evidence="1" id="KW-0378">Hydrolase</keyword>
<dbReference type="InterPro" id="IPR001128">
    <property type="entry name" value="Cyt_P450"/>
</dbReference>
<sequence>MITFKQLHHYLTFTGLKLSPRFHCTMYLFLLLVIFLVILLKFIYSFIWVPWRIENHFREQGIRGPGYRPIFGNTVEIQRISAEALSKPIPFDHDIIHRTAPSYYRWSIMYGQTFLYWFGSKPRLAISDPDMIKEVLTKSDGSFEKIPFNPLAKLLFGDGLSRLTGHKWAIHRRITNQAFNMERVKPQQFLPTSSSSAVAVPNPEFNLWFQQDQLVLSTIISSLNESLIAQVVGHSTSRDVWLALERLFSSHSRARIMQIHFQLATLKKSGSSIANFFQKFKNLSDNLSAAGQPLNNFEQLSFVLSGLGSEFDSLVATIQLQAESMSIEDLYAHLLIHEQRIEHHTSNIEPLFPSANMRDTTPQVQAFAAVASSSFDLNWYPDTDATHHITLEPNNLNLQADEYTGQDQVHVGNGQGLPIKHLGSASLSFPHASFKLSDVLHVPQITKNLLSVSKFTSDNDVYFEFHKFFFYVKDLQSGHILLKGKRNHGLHSLLPPPMSSTSPAAYLGVRTSLDGWHSRLNHKGYRCLRISSGRIYIACNVVFDESQFPFATVSNSSSSSISSSVPLPSRLQLDSTSSLSSLPSSPLNLDHCSSPTDPLTMQHLVPQPAPSHPMVTRSKNNVHCPKHLPTDFQVLLTESSACAVEPSCFTLASKSPAWREAMNHEFTALMKNGTWTLVPRKPTMNLVGCKWVFKIKKKPDGFVERYKARLVAKGFHQQPGIDYTDTFNPMVKPTTIRTILSIAVSSNWCIQQLDVQNAFLHGTLEENVFMVQPPGFIHPAFPDHVCHLKKALYSLKQASRAWFSRLTSKLLELGFVGSRSDSSLYILSIGSSLIYFLIYVDDIIVTRPSQPAIMQLIGSLQLEFALKDLGPFHYFLGVEALPDSQGLFLTQRKYILDLLKRAHMVEAKSISSPMSSSTTLSQFTGEAFSNPRLYCNIVGSLQYLSLTRPDVSFAVNKVCQFMHRPTVPHWSAVKRILCYLKHIISHGLLLRRQSSSQLHAFFDSDWAGCPDDRLSTTGYCIFLGSNLISWSSRKQATISHLSTEAEYRAIAHATAEVTWLQSLLHDLGIFLLSPPTLWCDSIGATYLTANPVFHARTKHIEIDLHFVRDKVASGCLLVKFISGEDQVADIFTKLLVASRFASLRDNLNVAALLLRLRGSIENRVVTCSRLSKDTSVSQPKPSTTSPTTDQSYFNSTSDKSALSLSLVSENKDRIGCDSLNSNRISCSSLNSNR</sequence>
<keyword evidence="1" id="KW-0645">Protease</keyword>
<name>A0A2N9H4Q7_FAGSY</name>
<dbReference type="Pfam" id="PF22936">
    <property type="entry name" value="Pol_BBD"/>
    <property type="match status" value="1"/>
</dbReference>
<protein>
    <submittedName>
        <fullName evidence="6">Uncharacterized protein</fullName>
    </submittedName>
</protein>
<keyword evidence="3" id="KW-0472">Membrane</keyword>
<dbReference type="AlphaFoldDB" id="A0A2N9H4Q7"/>
<gene>
    <name evidence="6" type="ORF">FSB_LOCUS34700</name>
</gene>
<feature type="transmembrane region" description="Helical" evidence="3">
    <location>
        <begin position="27"/>
        <end position="51"/>
    </location>
</feature>